<gene>
    <name evidence="2" type="ORF">RDWZM_009040</name>
</gene>
<sequence>MSGKVKDSNNLLFWRKSTYLSQGVSRNSDNKVKDEDSDNSVQLIDTQPPPTQECLIDEEEIFIKPKRKPVRNQSIFIDEADDIGDVDDDEQPYSTQLDQDNSLEDFVEDKDDDVYDYPQTQYLNSVRDLVGVPYQSKFKLKYDYDPSIDVYSQVPGGRTVVNDDDFEDEENEYEMDSFCNDEIIYEEEDGSSSQPIMIDLDRTPSPMRLRSSKTLSRKNRTSTPQEKMVNSKKRFRRVIIESPQS</sequence>
<name>A0A9Q0RJD4_BLOTA</name>
<feature type="region of interest" description="Disordered" evidence="1">
    <location>
        <begin position="24"/>
        <end position="50"/>
    </location>
</feature>
<reference evidence="2" key="1">
    <citation type="submission" date="2022-12" db="EMBL/GenBank/DDBJ databases">
        <title>Genome assemblies of Blomia tropicalis.</title>
        <authorList>
            <person name="Cui Y."/>
        </authorList>
    </citation>
    <scope>NUCLEOTIDE SEQUENCE</scope>
    <source>
        <tissue evidence="2">Adult mites</tissue>
    </source>
</reference>
<organism evidence="2 3">
    <name type="scientific">Blomia tropicalis</name>
    <name type="common">Mite</name>
    <dbReference type="NCBI Taxonomy" id="40697"/>
    <lineage>
        <taxon>Eukaryota</taxon>
        <taxon>Metazoa</taxon>
        <taxon>Ecdysozoa</taxon>
        <taxon>Arthropoda</taxon>
        <taxon>Chelicerata</taxon>
        <taxon>Arachnida</taxon>
        <taxon>Acari</taxon>
        <taxon>Acariformes</taxon>
        <taxon>Sarcoptiformes</taxon>
        <taxon>Astigmata</taxon>
        <taxon>Glycyphagoidea</taxon>
        <taxon>Echimyopodidae</taxon>
        <taxon>Blomia</taxon>
    </lineage>
</organism>
<dbReference type="EMBL" id="JAPWDV010000003">
    <property type="protein sequence ID" value="KAJ6217883.1"/>
    <property type="molecule type" value="Genomic_DNA"/>
</dbReference>
<proteinExistence type="predicted"/>
<evidence type="ECO:0000313" key="2">
    <source>
        <dbReference type="EMBL" id="KAJ6217883.1"/>
    </source>
</evidence>
<dbReference type="OMA" id="CNDEIVY"/>
<feature type="region of interest" description="Disordered" evidence="1">
    <location>
        <begin position="188"/>
        <end position="233"/>
    </location>
</feature>
<protein>
    <submittedName>
        <fullName evidence="2">Uncharacterized protein</fullName>
    </submittedName>
</protein>
<dbReference type="AlphaFoldDB" id="A0A9Q0RJD4"/>
<comment type="caution">
    <text evidence="2">The sequence shown here is derived from an EMBL/GenBank/DDBJ whole genome shotgun (WGS) entry which is preliminary data.</text>
</comment>
<keyword evidence="3" id="KW-1185">Reference proteome</keyword>
<evidence type="ECO:0000256" key="1">
    <source>
        <dbReference type="SAM" id="MobiDB-lite"/>
    </source>
</evidence>
<evidence type="ECO:0000313" key="3">
    <source>
        <dbReference type="Proteomes" id="UP001142055"/>
    </source>
</evidence>
<accession>A0A9Q0RJD4</accession>
<dbReference type="Proteomes" id="UP001142055">
    <property type="component" value="Chromosome 3"/>
</dbReference>